<comment type="caution">
    <text evidence="2">The sequence shown here is derived from an EMBL/GenBank/DDBJ whole genome shotgun (WGS) entry which is preliminary data.</text>
</comment>
<dbReference type="RefSeq" id="WP_136373972.1">
    <property type="nucleotide sequence ID" value="NZ_SSOB01000075.1"/>
</dbReference>
<evidence type="ECO:0000313" key="2">
    <source>
        <dbReference type="EMBL" id="THF72645.1"/>
    </source>
</evidence>
<organism evidence="2 3">
    <name type="scientific">Cohnella fermenti</name>
    <dbReference type="NCBI Taxonomy" id="2565925"/>
    <lineage>
        <taxon>Bacteria</taxon>
        <taxon>Bacillati</taxon>
        <taxon>Bacillota</taxon>
        <taxon>Bacilli</taxon>
        <taxon>Bacillales</taxon>
        <taxon>Paenibacillaceae</taxon>
        <taxon>Cohnella</taxon>
    </lineage>
</organism>
<dbReference type="EMBL" id="SSOB01000075">
    <property type="protein sequence ID" value="THF72645.1"/>
    <property type="molecule type" value="Genomic_DNA"/>
</dbReference>
<evidence type="ECO:0000313" key="3">
    <source>
        <dbReference type="Proteomes" id="UP000310636"/>
    </source>
</evidence>
<evidence type="ECO:0000256" key="1">
    <source>
        <dbReference type="SAM" id="MobiDB-lite"/>
    </source>
</evidence>
<gene>
    <name evidence="2" type="ORF">E6C55_32355</name>
</gene>
<proteinExistence type="predicted"/>
<dbReference type="AlphaFoldDB" id="A0A4S4BKJ6"/>
<feature type="region of interest" description="Disordered" evidence="1">
    <location>
        <begin position="62"/>
        <end position="84"/>
    </location>
</feature>
<sequence length="97" mass="10579">MEKSVQRSFEEVVGGGDVREIRATPARSAAVASEFVARVAAVSLLTDILTALNPMLHIHSNDSDPNVRMNAKNHIQNGDSGLNSRMNVKNRYYLGTP</sequence>
<accession>A0A4S4BKJ6</accession>
<feature type="compositionally biased region" description="Polar residues" evidence="1">
    <location>
        <begin position="73"/>
        <end position="84"/>
    </location>
</feature>
<protein>
    <submittedName>
        <fullName evidence="2">Uncharacterized protein</fullName>
    </submittedName>
</protein>
<reference evidence="2 3" key="1">
    <citation type="submission" date="2019-04" db="EMBL/GenBank/DDBJ databases">
        <title>Cohnella sp. nov. isolated from preserved vegetables.</title>
        <authorList>
            <person name="Lin S.-Y."/>
            <person name="Hung M.-H."/>
            <person name="Young C.-C."/>
        </authorList>
    </citation>
    <scope>NUCLEOTIDE SEQUENCE [LARGE SCALE GENOMIC DNA]</scope>
    <source>
        <strain evidence="2 3">CC-MHH1044</strain>
    </source>
</reference>
<keyword evidence="3" id="KW-1185">Reference proteome</keyword>
<name>A0A4S4BKJ6_9BACL</name>
<dbReference type="Proteomes" id="UP000310636">
    <property type="component" value="Unassembled WGS sequence"/>
</dbReference>